<gene>
    <name evidence="4" type="ORF">C7B43_02405</name>
</gene>
<keyword evidence="2" id="KW-0378">Hydrolase</keyword>
<dbReference type="EMBL" id="PXYT01000003">
    <property type="protein sequence ID" value="PSR31241.1"/>
    <property type="molecule type" value="Genomic_DNA"/>
</dbReference>
<comment type="caution">
    <text evidence="4">The sequence shown here is derived from an EMBL/GenBank/DDBJ whole genome shotgun (WGS) entry which is preliminary data.</text>
</comment>
<comment type="similarity">
    <text evidence="1">Belongs to the glycosyl hydrolase 1 family.</text>
</comment>
<dbReference type="InterPro" id="IPR017853">
    <property type="entry name" value="GH"/>
</dbReference>
<dbReference type="Pfam" id="PF00232">
    <property type="entry name" value="Glyco_hydro_1"/>
    <property type="match status" value="1"/>
</dbReference>
<dbReference type="GO" id="GO:0004553">
    <property type="term" value="F:hydrolase activity, hydrolyzing O-glycosyl compounds"/>
    <property type="evidence" value="ECO:0007669"/>
    <property type="project" value="InterPro"/>
</dbReference>
<name>A0A2T2X9P5_9FIRM</name>
<proteinExistence type="inferred from homology"/>
<evidence type="ECO:0008006" key="6">
    <source>
        <dbReference type="Google" id="ProtNLM"/>
    </source>
</evidence>
<organism evidence="4 5">
    <name type="scientific">Sulfobacillus benefaciens</name>
    <dbReference type="NCBI Taxonomy" id="453960"/>
    <lineage>
        <taxon>Bacteria</taxon>
        <taxon>Bacillati</taxon>
        <taxon>Bacillota</taxon>
        <taxon>Clostridia</taxon>
        <taxon>Eubacteriales</taxon>
        <taxon>Clostridiales Family XVII. Incertae Sedis</taxon>
        <taxon>Sulfobacillus</taxon>
    </lineage>
</organism>
<dbReference type="InterPro" id="IPR001360">
    <property type="entry name" value="Glyco_hydro_1"/>
</dbReference>
<keyword evidence="2" id="KW-0326">Glycosidase</keyword>
<dbReference type="AlphaFoldDB" id="A0A2T2X9P5"/>
<dbReference type="Proteomes" id="UP000242699">
    <property type="component" value="Unassembled WGS sequence"/>
</dbReference>
<dbReference type="GO" id="GO:0005975">
    <property type="term" value="P:carbohydrate metabolic process"/>
    <property type="evidence" value="ECO:0007669"/>
    <property type="project" value="InterPro"/>
</dbReference>
<protein>
    <recommendedName>
        <fullName evidence="6">Glycoside hydrolase family 1 protein</fullName>
    </recommendedName>
</protein>
<sequence length="157" mass="17574">MSEGRRFVRHGPSHGFLGVNYFASYRICSDPGTADHASTVIRPQESVTATGWPVDPFGLTDLLARVHQDYGRVPLIITENGAALTYPQFYCQYYLNRKNCLRKGESASSVEVFYRRGLRSSISDKIGGTRMIKIDSIVHFFGTHGQLRKSQRTTLAA</sequence>
<accession>A0A2T2X9P5</accession>
<reference evidence="4 5" key="1">
    <citation type="journal article" date="2014" name="BMC Genomics">
        <title>Comparison of environmental and isolate Sulfobacillus genomes reveals diverse carbon, sulfur, nitrogen, and hydrogen metabolisms.</title>
        <authorList>
            <person name="Justice N.B."/>
            <person name="Norman A."/>
            <person name="Brown C.T."/>
            <person name="Singh A."/>
            <person name="Thomas B.C."/>
            <person name="Banfield J.F."/>
        </authorList>
    </citation>
    <scope>NUCLEOTIDE SEQUENCE [LARGE SCALE GENOMIC DNA]</scope>
    <source>
        <strain evidence="4">AMDSBA1</strain>
    </source>
</reference>
<evidence type="ECO:0000313" key="5">
    <source>
        <dbReference type="Proteomes" id="UP000242699"/>
    </source>
</evidence>
<dbReference type="InterPro" id="IPR018120">
    <property type="entry name" value="Glyco_hydro_1_AS"/>
</dbReference>
<evidence type="ECO:0000256" key="1">
    <source>
        <dbReference type="ARBA" id="ARBA00010838"/>
    </source>
</evidence>
<dbReference type="Gene3D" id="3.20.20.80">
    <property type="entry name" value="Glycosidases"/>
    <property type="match status" value="1"/>
</dbReference>
<feature type="active site" description="Nucleophile" evidence="3">
    <location>
        <position position="79"/>
    </location>
</feature>
<evidence type="ECO:0000313" key="4">
    <source>
        <dbReference type="EMBL" id="PSR31241.1"/>
    </source>
</evidence>
<evidence type="ECO:0000256" key="2">
    <source>
        <dbReference type="ARBA" id="ARBA00023295"/>
    </source>
</evidence>
<evidence type="ECO:0000256" key="3">
    <source>
        <dbReference type="PROSITE-ProRule" id="PRU10055"/>
    </source>
</evidence>
<dbReference type="PROSITE" id="PS00572">
    <property type="entry name" value="GLYCOSYL_HYDROL_F1_1"/>
    <property type="match status" value="1"/>
</dbReference>
<dbReference type="SUPFAM" id="SSF51445">
    <property type="entry name" value="(Trans)glycosidases"/>
    <property type="match status" value="1"/>
</dbReference>